<dbReference type="PANTHER" id="PTHR31704">
    <property type="entry name" value="MYB/SANT-LIKE DNA-BINDING DOMAIN PROTEIN-RELATED"/>
    <property type="match status" value="1"/>
</dbReference>
<sequence>MHDNNDQSLELLFPHKVAHMHAKTYWCLILAFSVRLLTQIAFWLRPQIVADWKLDNITLILPCVVIRPRPPSLPFQLPKSTPAARNNSTTLNAKQSDRTSAAGSRTSATAISDAFSIHHTGYMIFLMLVWNESEDKTFLDACIHELTTNGREGSGLKASSWKTIREKLINEHGKEVDQKQMRNHFDYYKSKYVAWVKLKNKTGSTSTGFQSWGPSSTLPRPVEEFSPHDFDDDVPMETSTQHIGASEESSGRSKNKEVGGNKRVAGKKRDARALEVEEEIVKLARSLVEKMKELKKVKWIRMLMRVWRN</sequence>
<dbReference type="AlphaFoldDB" id="A0AA35YSC0"/>
<evidence type="ECO:0000313" key="3">
    <source>
        <dbReference type="EMBL" id="CAI9279350.1"/>
    </source>
</evidence>
<dbReference type="EMBL" id="OX465080">
    <property type="protein sequence ID" value="CAI9279350.1"/>
    <property type="molecule type" value="Genomic_DNA"/>
</dbReference>
<dbReference type="InterPro" id="IPR024752">
    <property type="entry name" value="Myb/SANT-like_dom"/>
</dbReference>
<evidence type="ECO:0000313" key="4">
    <source>
        <dbReference type="Proteomes" id="UP001177003"/>
    </source>
</evidence>
<feature type="compositionally biased region" description="Polar residues" evidence="1">
    <location>
        <begin position="203"/>
        <end position="218"/>
    </location>
</feature>
<proteinExistence type="predicted"/>
<feature type="compositionally biased region" description="Basic and acidic residues" evidence="1">
    <location>
        <begin position="249"/>
        <end position="260"/>
    </location>
</feature>
<keyword evidence="4" id="KW-1185">Reference proteome</keyword>
<dbReference type="Pfam" id="PF12776">
    <property type="entry name" value="Myb_DNA-bind_3"/>
    <property type="match status" value="1"/>
</dbReference>
<organism evidence="3 4">
    <name type="scientific">Lactuca saligna</name>
    <name type="common">Willowleaf lettuce</name>
    <dbReference type="NCBI Taxonomy" id="75948"/>
    <lineage>
        <taxon>Eukaryota</taxon>
        <taxon>Viridiplantae</taxon>
        <taxon>Streptophyta</taxon>
        <taxon>Embryophyta</taxon>
        <taxon>Tracheophyta</taxon>
        <taxon>Spermatophyta</taxon>
        <taxon>Magnoliopsida</taxon>
        <taxon>eudicotyledons</taxon>
        <taxon>Gunneridae</taxon>
        <taxon>Pentapetalae</taxon>
        <taxon>asterids</taxon>
        <taxon>campanulids</taxon>
        <taxon>Asterales</taxon>
        <taxon>Asteraceae</taxon>
        <taxon>Cichorioideae</taxon>
        <taxon>Cichorieae</taxon>
        <taxon>Lactucinae</taxon>
        <taxon>Lactuca</taxon>
    </lineage>
</organism>
<feature type="compositionally biased region" description="Polar residues" evidence="1">
    <location>
        <begin position="83"/>
        <end position="94"/>
    </location>
</feature>
<accession>A0AA35YSC0</accession>
<feature type="domain" description="Myb/SANT-like" evidence="2">
    <location>
        <begin position="130"/>
        <end position="202"/>
    </location>
</feature>
<evidence type="ECO:0000259" key="2">
    <source>
        <dbReference type="Pfam" id="PF12776"/>
    </source>
</evidence>
<reference evidence="3" key="1">
    <citation type="submission" date="2023-04" db="EMBL/GenBank/DDBJ databases">
        <authorList>
            <person name="Vijverberg K."/>
            <person name="Xiong W."/>
            <person name="Schranz E."/>
        </authorList>
    </citation>
    <scope>NUCLEOTIDE SEQUENCE</scope>
</reference>
<dbReference type="Proteomes" id="UP001177003">
    <property type="component" value="Chromosome 4"/>
</dbReference>
<name>A0AA35YSC0_LACSI</name>
<feature type="region of interest" description="Disordered" evidence="1">
    <location>
        <begin position="203"/>
        <end position="272"/>
    </location>
</feature>
<evidence type="ECO:0000256" key="1">
    <source>
        <dbReference type="SAM" id="MobiDB-lite"/>
    </source>
</evidence>
<gene>
    <name evidence="3" type="ORF">LSALG_LOCUS19156</name>
</gene>
<dbReference type="PANTHER" id="PTHR31704:SF48">
    <property type="entry name" value="L10-INTERACTING MYB DOMAIN-CONTAINING PROTEIN-LIKE"/>
    <property type="match status" value="1"/>
</dbReference>
<protein>
    <recommendedName>
        <fullName evidence="2">Myb/SANT-like domain-containing protein</fullName>
    </recommendedName>
</protein>
<feature type="region of interest" description="Disordered" evidence="1">
    <location>
        <begin position="76"/>
        <end position="105"/>
    </location>
</feature>